<dbReference type="EMBL" id="MGAG01000015">
    <property type="protein sequence ID" value="OGK41083.1"/>
    <property type="molecule type" value="Genomic_DNA"/>
</dbReference>
<keyword evidence="1" id="KW-0175">Coiled coil</keyword>
<sequence length="777" mass="86631">MVTPQEPKPSSTKVETAPALTLKRSELVTQKFQTPETKAAEAKISQITYETLVDSITHTIDISNQMTPVFAKAMFGEFLNAFKAEYPNVDLKNADDVKTKAEKFLNAKGGKGVIASLKLLEVEGALLSAGSKGRFVELKPATPGREPIIVRKFKMVNGKVVVERQYGTVTKINFLGMTKNIPDRGEAAKPGEYEIDMDSTFNYGTNIVSPAEIEYLQKSGFADGTSIDPQVREIIELRLGKIALVRGELFQETGKKISKPTELNFVLHTGNYRTKSPHFIGEGTSLRAGDLATEGATIAAEIKKEVQDKIKAKIEEEQKKKLEGTATQLRAKIEEIKKNAKLSPEEKQKKLLEAKKEVKKLEDELVLFERQKALPDEIKEAEKARDEAKDKVIARETELQSGRADPSIDLIKWSSDMSEPESWLSFKALSDSYKVEVATINQRITDLREELKDHTTARPPGELRKITQVDPSTGVTTTVEPEPVDVQEKEEWSNRRKDLQKLIDDERARIYTTGWAGGTKTLAELVTETEKEYLRRKAIVEDDQATKQIIIGFRNSETAVKDFEVEKVKVVAKIAALAKTESVITDELKKVKENKDNIESDKISVDDLRETEALEGLVVVFSPDELRKQRISEKRQAIVSSASIEIEWGPEFDGYPKALLETIRLMYGEDVLAAYPPGEKEALVKQVKSIISSSNYLGTIIDELEIAEGVVPTNKIADKLTVSSTATNVEITKANLATMFLTYPGNTLLTMDIKKVDEKVIDNILKRMRVQALGIKS</sequence>
<name>A0A1F7ICJ7_9BACT</name>
<protein>
    <submittedName>
        <fullName evidence="3">Uncharacterized protein</fullName>
    </submittedName>
</protein>
<gene>
    <name evidence="3" type="ORF">A2954_06135</name>
</gene>
<feature type="coiled-coil region" evidence="1">
    <location>
        <begin position="312"/>
        <end position="398"/>
    </location>
</feature>
<accession>A0A1F7ICJ7</accession>
<evidence type="ECO:0000256" key="2">
    <source>
        <dbReference type="SAM" id="MobiDB-lite"/>
    </source>
</evidence>
<dbReference type="AlphaFoldDB" id="A0A1F7ICJ7"/>
<dbReference type="STRING" id="1802056.A2954_06135"/>
<feature type="compositionally biased region" description="Low complexity" evidence="2">
    <location>
        <begin position="471"/>
        <end position="481"/>
    </location>
</feature>
<evidence type="ECO:0000256" key="1">
    <source>
        <dbReference type="SAM" id="Coils"/>
    </source>
</evidence>
<feature type="region of interest" description="Disordered" evidence="2">
    <location>
        <begin position="454"/>
        <end position="485"/>
    </location>
</feature>
<evidence type="ECO:0000313" key="4">
    <source>
        <dbReference type="Proteomes" id="UP000177698"/>
    </source>
</evidence>
<evidence type="ECO:0000313" key="3">
    <source>
        <dbReference type="EMBL" id="OGK41083.1"/>
    </source>
</evidence>
<proteinExistence type="predicted"/>
<reference evidence="3 4" key="1">
    <citation type="journal article" date="2016" name="Nat. Commun.">
        <title>Thousands of microbial genomes shed light on interconnected biogeochemical processes in an aquifer system.</title>
        <authorList>
            <person name="Anantharaman K."/>
            <person name="Brown C.T."/>
            <person name="Hug L.A."/>
            <person name="Sharon I."/>
            <person name="Castelle C.J."/>
            <person name="Probst A.J."/>
            <person name="Thomas B.C."/>
            <person name="Singh A."/>
            <person name="Wilkins M.J."/>
            <person name="Karaoz U."/>
            <person name="Brodie E.L."/>
            <person name="Williams K.H."/>
            <person name="Hubbard S.S."/>
            <person name="Banfield J.F."/>
        </authorList>
    </citation>
    <scope>NUCLEOTIDE SEQUENCE [LARGE SCALE GENOMIC DNA]</scope>
</reference>
<dbReference type="Proteomes" id="UP000177698">
    <property type="component" value="Unassembled WGS sequence"/>
</dbReference>
<organism evidence="3 4">
    <name type="scientific">Candidatus Roizmanbacteria bacterium RIFCSPLOWO2_01_FULL_37_12</name>
    <dbReference type="NCBI Taxonomy" id="1802056"/>
    <lineage>
        <taxon>Bacteria</taxon>
        <taxon>Candidatus Roizmaniibacteriota</taxon>
    </lineage>
</organism>
<feature type="compositionally biased region" description="Basic and acidic residues" evidence="2">
    <location>
        <begin position="454"/>
        <end position="467"/>
    </location>
</feature>
<comment type="caution">
    <text evidence="3">The sequence shown here is derived from an EMBL/GenBank/DDBJ whole genome shotgun (WGS) entry which is preliminary data.</text>
</comment>